<dbReference type="PROSITE" id="PS50904">
    <property type="entry name" value="PRELI_MSF1"/>
    <property type="match status" value="1"/>
</dbReference>
<dbReference type="InterPro" id="IPR006797">
    <property type="entry name" value="PRELI/MSF1_dom"/>
</dbReference>
<dbReference type="InterPro" id="IPR037365">
    <property type="entry name" value="Slowmo/Ups"/>
</dbReference>
<dbReference type="AlphaFoldDB" id="A0AAI9T240"/>
<dbReference type="PANTHER" id="PTHR11158">
    <property type="entry name" value="MSF1/PX19 RELATED"/>
    <property type="match status" value="1"/>
</dbReference>
<dbReference type="GO" id="GO:0005758">
    <property type="term" value="C:mitochondrial intermembrane space"/>
    <property type="evidence" value="ECO:0007669"/>
    <property type="project" value="InterPro"/>
</dbReference>
<accession>A0AAI9T240</accession>
<evidence type="ECO:0000313" key="2">
    <source>
        <dbReference type="EMBL" id="KAI3406946.2"/>
    </source>
</evidence>
<dbReference type="EMBL" id="JAHUZD010000019">
    <property type="protein sequence ID" value="KAI3406946.2"/>
    <property type="molecule type" value="Genomic_DNA"/>
</dbReference>
<dbReference type="RefSeq" id="XP_049182691.1">
    <property type="nucleotide sequence ID" value="XM_049323595.1"/>
</dbReference>
<reference evidence="2" key="1">
    <citation type="journal article" date="2022" name="DNA Res.">
        <title>Genome analysis of five recently described species of the CUG-Ser clade uncovers Candida theae as a new hybrid lineage with pathogenic potential in the Candida parapsilosis species complex.</title>
        <authorList>
            <person name="Mixao V."/>
            <person name="Del Olmo V."/>
            <person name="Hegedusova E."/>
            <person name="Saus E."/>
            <person name="Pryszcz L."/>
            <person name="Cillingova A."/>
            <person name="Nosek J."/>
            <person name="Gabaldon T."/>
        </authorList>
    </citation>
    <scope>NUCLEOTIDE SEQUENCE</scope>
    <source>
        <strain evidence="2">CBS 10844</strain>
    </source>
</reference>
<proteinExistence type="predicted"/>
<dbReference type="Proteomes" id="UP001202479">
    <property type="component" value="Unassembled WGS sequence"/>
</dbReference>
<sequence length="174" mass="20249">MVLFFETKQDFNFDFETTSLAYLNRYPNPYAKHVLSADTLDYQIDSHGQLCTTRLIVKTGRLPKFIRPFLGVSNVNSWILEKLVINPKTNTLHSYTSNIDHRRFIKVEEYLKYKGDPVSGSTTLEAKVKFSSNFFGLKSKIEEWSHSRFSTNIQNSRDGLHYVMTKLKQRNKAV</sequence>
<comment type="caution">
    <text evidence="2">The sequence shown here is derived from an EMBL/GenBank/DDBJ whole genome shotgun (WGS) entry which is preliminary data.</text>
</comment>
<organism evidence="2 3">
    <name type="scientific">Candida oxycetoniae</name>
    <dbReference type="NCBI Taxonomy" id="497107"/>
    <lineage>
        <taxon>Eukaryota</taxon>
        <taxon>Fungi</taxon>
        <taxon>Dikarya</taxon>
        <taxon>Ascomycota</taxon>
        <taxon>Saccharomycotina</taxon>
        <taxon>Pichiomycetes</taxon>
        <taxon>Debaryomycetaceae</taxon>
        <taxon>Candida/Lodderomyces clade</taxon>
        <taxon>Candida</taxon>
    </lineage>
</organism>
<keyword evidence="3" id="KW-1185">Reference proteome</keyword>
<evidence type="ECO:0000259" key="1">
    <source>
        <dbReference type="PROSITE" id="PS50904"/>
    </source>
</evidence>
<dbReference type="Pfam" id="PF04707">
    <property type="entry name" value="PRELI"/>
    <property type="match status" value="1"/>
</dbReference>
<name>A0AAI9T240_9ASCO</name>
<dbReference type="GeneID" id="73377856"/>
<protein>
    <recommendedName>
        <fullName evidence="1">PRELI/MSF1 domain-containing protein</fullName>
    </recommendedName>
</protein>
<evidence type="ECO:0000313" key="3">
    <source>
        <dbReference type="Proteomes" id="UP001202479"/>
    </source>
</evidence>
<gene>
    <name evidence="2" type="ORF">KGF56_000239</name>
</gene>
<feature type="domain" description="PRELI/MSF1" evidence="1">
    <location>
        <begin position="2"/>
        <end position="172"/>
    </location>
</feature>